<keyword evidence="3 6" id="KW-0285">Flavoprotein</keyword>
<dbReference type="Pfam" id="PF04205">
    <property type="entry name" value="FMN_bind"/>
    <property type="match status" value="1"/>
</dbReference>
<dbReference type="GO" id="GO:0005886">
    <property type="term" value="C:plasma membrane"/>
    <property type="evidence" value="ECO:0007669"/>
    <property type="project" value="UniProtKB-SubCell"/>
</dbReference>
<proteinExistence type="inferred from homology"/>
<dbReference type="PANTHER" id="PTHR36118">
    <property type="entry name" value="ION-TRANSLOCATING OXIDOREDUCTASE COMPLEX SUBUNIT G"/>
    <property type="match status" value="1"/>
</dbReference>
<evidence type="ECO:0000256" key="6">
    <source>
        <dbReference type="HAMAP-Rule" id="MF_00479"/>
    </source>
</evidence>
<name>A0A926HPU1_9FIRM</name>
<accession>A0A926HPU1</accession>
<dbReference type="InterPro" id="IPR007329">
    <property type="entry name" value="FMN-bd"/>
</dbReference>
<evidence type="ECO:0000259" key="7">
    <source>
        <dbReference type="SMART" id="SM00900"/>
    </source>
</evidence>
<dbReference type="GO" id="GO:0022900">
    <property type="term" value="P:electron transport chain"/>
    <property type="evidence" value="ECO:0007669"/>
    <property type="project" value="UniProtKB-UniRule"/>
</dbReference>
<evidence type="ECO:0000256" key="5">
    <source>
        <dbReference type="ARBA" id="ARBA00022982"/>
    </source>
</evidence>
<dbReference type="PIRSF" id="PIRSF006091">
    <property type="entry name" value="E_trnsport_RnfG"/>
    <property type="match status" value="1"/>
</dbReference>
<keyword evidence="6" id="KW-0812">Transmembrane</keyword>
<evidence type="ECO:0000313" key="9">
    <source>
        <dbReference type="Proteomes" id="UP000623172"/>
    </source>
</evidence>
<evidence type="ECO:0000256" key="4">
    <source>
        <dbReference type="ARBA" id="ARBA00022643"/>
    </source>
</evidence>
<comment type="function">
    <text evidence="6">Part of a membrane-bound complex that couples electron transfer with translocation of ions across the membrane.</text>
</comment>
<keyword evidence="6" id="KW-0472">Membrane</keyword>
<dbReference type="NCBIfam" id="TIGR01947">
    <property type="entry name" value="rnfG"/>
    <property type="match status" value="1"/>
</dbReference>
<keyword evidence="5 6" id="KW-0249">Electron transport</keyword>
<keyword evidence="2 6" id="KW-0597">Phosphoprotein</keyword>
<keyword evidence="6" id="KW-1133">Transmembrane helix</keyword>
<comment type="similarity">
    <text evidence="6">Belongs to the RnfG family.</text>
</comment>
<evidence type="ECO:0000256" key="3">
    <source>
        <dbReference type="ARBA" id="ARBA00022630"/>
    </source>
</evidence>
<dbReference type="Proteomes" id="UP000623172">
    <property type="component" value="Unassembled WGS sequence"/>
</dbReference>
<gene>
    <name evidence="6" type="primary">rnfG</name>
    <name evidence="8" type="ORF">H8696_06810</name>
</gene>
<sequence length="179" mass="18759">MVSRLALIALVAGLFLGGTYYITKEPIAEQERMQAQQARQEVLPAAEDFEKLDMQNDAGIEEIYAGKANGGIVGYTVKLTSKGYGGDIVMTVGVNEEGVTGVKINSHSETPGLGAKADAPIFMNQYVGKAPEAFNVAKGAASGDDDILAISGATITSRAVTDGVNTVLELYRSELEGGQ</sequence>
<dbReference type="SMART" id="SM00900">
    <property type="entry name" value="FMN_bind"/>
    <property type="match status" value="1"/>
</dbReference>
<feature type="domain" description="FMN-binding" evidence="7">
    <location>
        <begin position="83"/>
        <end position="171"/>
    </location>
</feature>
<evidence type="ECO:0000256" key="2">
    <source>
        <dbReference type="ARBA" id="ARBA00022553"/>
    </source>
</evidence>
<dbReference type="InterPro" id="IPR010209">
    <property type="entry name" value="Ion_transpt_RnfG/RsxG"/>
</dbReference>
<dbReference type="GO" id="GO:0010181">
    <property type="term" value="F:FMN binding"/>
    <property type="evidence" value="ECO:0007669"/>
    <property type="project" value="InterPro"/>
</dbReference>
<comment type="subcellular location">
    <subcellularLocation>
        <location evidence="6">Cell membrane</location>
        <topology evidence="6">Single-pass membrane protein</topology>
    </subcellularLocation>
</comment>
<dbReference type="EMBL" id="JACRSR010000002">
    <property type="protein sequence ID" value="MBC8531558.1"/>
    <property type="molecule type" value="Genomic_DNA"/>
</dbReference>
<keyword evidence="1 6" id="KW-0813">Transport</keyword>
<dbReference type="GO" id="GO:0009055">
    <property type="term" value="F:electron transfer activity"/>
    <property type="evidence" value="ECO:0007669"/>
    <property type="project" value="InterPro"/>
</dbReference>
<keyword evidence="6" id="KW-1003">Cell membrane</keyword>
<keyword evidence="9" id="KW-1185">Reference proteome</keyword>
<comment type="subunit">
    <text evidence="6">The complex is composed of six subunits: RnfA, RnfB, RnfC, RnfD, RnfE and RnfG.</text>
</comment>
<keyword evidence="6" id="KW-1278">Translocase</keyword>
<feature type="modified residue" description="FMN phosphoryl threonine" evidence="6">
    <location>
        <position position="154"/>
    </location>
</feature>
<dbReference type="EC" id="7.-.-.-" evidence="6"/>
<dbReference type="HAMAP" id="MF_00479">
    <property type="entry name" value="RsxG_RnfG"/>
    <property type="match status" value="1"/>
</dbReference>
<evidence type="ECO:0000313" key="8">
    <source>
        <dbReference type="EMBL" id="MBC8531558.1"/>
    </source>
</evidence>
<dbReference type="AlphaFoldDB" id="A0A926HPU1"/>
<comment type="caution">
    <text evidence="8">The sequence shown here is derived from an EMBL/GenBank/DDBJ whole genome shotgun (WGS) entry which is preliminary data.</text>
</comment>
<protein>
    <recommendedName>
        <fullName evidence="6">Ion-translocating oxidoreductase complex subunit G</fullName>
        <ecNumber evidence="6">7.-.-.-</ecNumber>
    </recommendedName>
    <alternativeName>
        <fullName evidence="6">Rnf electron transport complex subunit G</fullName>
    </alternativeName>
</protein>
<keyword evidence="4 6" id="KW-0288">FMN</keyword>
<comment type="cofactor">
    <cofactor evidence="6">
        <name>FMN</name>
        <dbReference type="ChEBI" id="CHEBI:58210"/>
    </cofactor>
</comment>
<organism evidence="8 9">
    <name type="scientific">Gehongia tenuis</name>
    <dbReference type="NCBI Taxonomy" id="2763655"/>
    <lineage>
        <taxon>Bacteria</taxon>
        <taxon>Bacillati</taxon>
        <taxon>Bacillota</taxon>
        <taxon>Clostridia</taxon>
        <taxon>Christensenellales</taxon>
        <taxon>Christensenellaceae</taxon>
        <taxon>Gehongia</taxon>
    </lineage>
</organism>
<evidence type="ECO:0000256" key="1">
    <source>
        <dbReference type="ARBA" id="ARBA00022448"/>
    </source>
</evidence>
<dbReference type="PANTHER" id="PTHR36118:SF1">
    <property type="entry name" value="ION-TRANSLOCATING OXIDOREDUCTASE COMPLEX SUBUNIT G"/>
    <property type="match status" value="1"/>
</dbReference>
<reference evidence="8" key="1">
    <citation type="submission" date="2020-08" db="EMBL/GenBank/DDBJ databases">
        <title>Genome public.</title>
        <authorList>
            <person name="Liu C."/>
            <person name="Sun Q."/>
        </authorList>
    </citation>
    <scope>NUCLEOTIDE SEQUENCE</scope>
    <source>
        <strain evidence="8">NSJ-53</strain>
    </source>
</reference>
<dbReference type="Gene3D" id="3.90.1010.20">
    <property type="match status" value="1"/>
</dbReference>